<accession>A0A975GNQ2</accession>
<gene>
    <name evidence="3" type="ORF">dnm_040570</name>
</gene>
<dbReference type="InterPro" id="IPR004013">
    <property type="entry name" value="PHP_dom"/>
</dbReference>
<dbReference type="InterPro" id="IPR052018">
    <property type="entry name" value="PHP_domain"/>
</dbReference>
<dbReference type="InterPro" id="IPR016195">
    <property type="entry name" value="Pol/histidinol_Pase-like"/>
</dbReference>
<reference evidence="3" key="1">
    <citation type="journal article" date="2021" name="Microb. Physiol.">
        <title>Proteogenomic Insights into the Physiology of Marine, Sulfate-Reducing, Filamentous Desulfonema limicola and Desulfonema magnum.</title>
        <authorList>
            <person name="Schnaars V."/>
            <person name="Wohlbrand L."/>
            <person name="Scheve S."/>
            <person name="Hinrichs C."/>
            <person name="Reinhardt R."/>
            <person name="Rabus R."/>
        </authorList>
    </citation>
    <scope>NUCLEOTIDE SEQUENCE</scope>
    <source>
        <strain evidence="3">4be13</strain>
    </source>
</reference>
<dbReference type="GO" id="GO:0035312">
    <property type="term" value="F:5'-3' DNA exonuclease activity"/>
    <property type="evidence" value="ECO:0007669"/>
    <property type="project" value="TreeGrafter"/>
</dbReference>
<dbReference type="RefSeq" id="WP_207682972.1">
    <property type="nucleotide sequence ID" value="NZ_CP061800.1"/>
</dbReference>
<evidence type="ECO:0000259" key="2">
    <source>
        <dbReference type="Pfam" id="PF02811"/>
    </source>
</evidence>
<dbReference type="Proteomes" id="UP000663722">
    <property type="component" value="Chromosome"/>
</dbReference>
<protein>
    <submittedName>
        <fullName evidence="3">PHP domain-containing protein, DUF2889</fullName>
    </submittedName>
</protein>
<dbReference type="Pfam" id="PF13263">
    <property type="entry name" value="PHP_C"/>
    <property type="match status" value="1"/>
</dbReference>
<dbReference type="PANTHER" id="PTHR42924">
    <property type="entry name" value="EXONUCLEASE"/>
    <property type="match status" value="1"/>
</dbReference>
<proteinExistence type="predicted"/>
<dbReference type="CDD" id="cd07432">
    <property type="entry name" value="PHP_HisPPase"/>
    <property type="match status" value="1"/>
</dbReference>
<evidence type="ECO:0000256" key="1">
    <source>
        <dbReference type="SAM" id="MobiDB-lite"/>
    </source>
</evidence>
<name>A0A975GNQ2_9BACT</name>
<feature type="compositionally biased region" description="Basic and acidic residues" evidence="1">
    <location>
        <begin position="161"/>
        <end position="176"/>
    </location>
</feature>
<feature type="region of interest" description="Disordered" evidence="1">
    <location>
        <begin position="138"/>
        <end position="176"/>
    </location>
</feature>
<feature type="domain" description="PHP" evidence="2">
    <location>
        <begin position="187"/>
        <end position="253"/>
    </location>
</feature>
<evidence type="ECO:0000313" key="4">
    <source>
        <dbReference type="Proteomes" id="UP000663722"/>
    </source>
</evidence>
<keyword evidence="4" id="KW-1185">Reference proteome</keyword>
<dbReference type="PANTHER" id="PTHR42924:SF3">
    <property type="entry name" value="POLYMERASE_HISTIDINOL PHOSPHATASE N-TERMINAL DOMAIN-CONTAINING PROTEIN"/>
    <property type="match status" value="1"/>
</dbReference>
<dbReference type="AlphaFoldDB" id="A0A975GNQ2"/>
<dbReference type="NCBIfam" id="NF038032">
    <property type="entry name" value="CehA_McbA_metalo"/>
    <property type="match status" value="1"/>
</dbReference>
<dbReference type="Pfam" id="PF02811">
    <property type="entry name" value="PHP"/>
    <property type="match status" value="1"/>
</dbReference>
<dbReference type="Gene3D" id="3.20.20.140">
    <property type="entry name" value="Metal-dependent hydrolases"/>
    <property type="match status" value="1"/>
</dbReference>
<dbReference type="GO" id="GO:0004534">
    <property type="term" value="F:5'-3' RNA exonuclease activity"/>
    <property type="evidence" value="ECO:0007669"/>
    <property type="project" value="TreeGrafter"/>
</dbReference>
<sequence>MLKFSRNKVVSIVREDQDILVVHGSLDDMIYGVEVDVSVRISDLTLLSVEGKWNRWTTPECPRAVPFLQEAVGFCIEDEDNTQKIHKIIGRKGCRHFATLLIECCDSVEETVKIIRWEDAKESQPDLTFEAFLNGQTEAAPKPGKTPHEDICKTQNQAPPENKETPHIRVQEKPVQRERKPGGVVIDLHTHTFPASPCSSVSEDHLIEEAKRIGLDGICLADHNYIWEANRVEELRQKHGFLVLRGTEITTDQGHILVFGVNNNITPDGDGILSLEVLRERVEKADGFMIAAHPFRGFLVFGVKQLGLTVENAMTRPLFKYVDAVEVMNGKVTEKENEFSSQVAAGLGFPSTGGSDAHEVNEVGIYATQFFDSIKDEKDLLNALKNRNYSPVTFRKGGALT</sequence>
<dbReference type="KEGG" id="dmm:dnm_040570"/>
<evidence type="ECO:0000313" key="3">
    <source>
        <dbReference type="EMBL" id="QTA88017.1"/>
    </source>
</evidence>
<dbReference type="EMBL" id="CP061800">
    <property type="protein sequence ID" value="QTA88017.1"/>
    <property type="molecule type" value="Genomic_DNA"/>
</dbReference>
<dbReference type="SUPFAM" id="SSF89550">
    <property type="entry name" value="PHP domain-like"/>
    <property type="match status" value="1"/>
</dbReference>
<organism evidence="3 4">
    <name type="scientific">Desulfonema magnum</name>
    <dbReference type="NCBI Taxonomy" id="45655"/>
    <lineage>
        <taxon>Bacteria</taxon>
        <taxon>Pseudomonadati</taxon>
        <taxon>Thermodesulfobacteriota</taxon>
        <taxon>Desulfobacteria</taxon>
        <taxon>Desulfobacterales</taxon>
        <taxon>Desulfococcaceae</taxon>
        <taxon>Desulfonema</taxon>
    </lineage>
</organism>